<proteinExistence type="predicted"/>
<sequence length="55" mass="6593">MADYSQVVEKYFFIIRKRHLKGALNIKEYNKKVELINLWFIRHTLRSGLAKKGVQ</sequence>
<protein>
    <submittedName>
        <fullName evidence="1">Uncharacterized protein</fullName>
    </submittedName>
</protein>
<dbReference type="RefSeq" id="WP_248251497.1">
    <property type="nucleotide sequence ID" value="NZ_JAIWJX010000002.1"/>
</dbReference>
<keyword evidence="2" id="KW-1185">Reference proteome</keyword>
<name>A0A9X1X8X2_9BACL</name>
<dbReference type="Proteomes" id="UP001139011">
    <property type="component" value="Unassembled WGS sequence"/>
</dbReference>
<evidence type="ECO:0000313" key="2">
    <source>
        <dbReference type="Proteomes" id="UP001139011"/>
    </source>
</evidence>
<gene>
    <name evidence="1" type="ORF">LCY76_03595</name>
</gene>
<dbReference type="AlphaFoldDB" id="A0A9X1X8X2"/>
<dbReference type="EMBL" id="JAIWJX010000002">
    <property type="protein sequence ID" value="MCK6255706.1"/>
    <property type="molecule type" value="Genomic_DNA"/>
</dbReference>
<accession>A0A9X1X8X2</accession>
<comment type="caution">
    <text evidence="1">The sequence shown here is derived from an EMBL/GenBank/DDBJ whole genome shotgun (WGS) entry which is preliminary data.</text>
</comment>
<reference evidence="1" key="1">
    <citation type="submission" date="2021-09" db="EMBL/GenBank/DDBJ databases">
        <title>Genome analysis of Fictibacillus sp. KIGAM418 isolated from marine sediment.</title>
        <authorList>
            <person name="Seo M.-J."/>
            <person name="Cho E.-S."/>
            <person name="Hwang C.Y."/>
        </authorList>
    </citation>
    <scope>NUCLEOTIDE SEQUENCE</scope>
    <source>
        <strain evidence="1">KIGAM418</strain>
    </source>
</reference>
<organism evidence="1 2">
    <name type="scientific">Fictibacillus marinisediminis</name>
    <dbReference type="NCBI Taxonomy" id="2878389"/>
    <lineage>
        <taxon>Bacteria</taxon>
        <taxon>Bacillati</taxon>
        <taxon>Bacillota</taxon>
        <taxon>Bacilli</taxon>
        <taxon>Bacillales</taxon>
        <taxon>Fictibacillaceae</taxon>
        <taxon>Fictibacillus</taxon>
    </lineage>
</organism>
<evidence type="ECO:0000313" key="1">
    <source>
        <dbReference type="EMBL" id="MCK6255706.1"/>
    </source>
</evidence>